<gene>
    <name evidence="1" type="ORF">ASPCAL11304</name>
</gene>
<evidence type="ECO:0000313" key="1">
    <source>
        <dbReference type="EMBL" id="CEL08151.1"/>
    </source>
</evidence>
<sequence length="108" mass="11626">MPTMAIGSREPGPARWPNSSDVLLSLSLRTDHGDEESLSLSADSLSALSRGTLDVSLDILWCGISGRERKQSRRQSSAIALGIGQVIFTEFLAEKNGKRKSTGPQVPM</sequence>
<protein>
    <submittedName>
        <fullName evidence="1">Uncharacterized protein</fullName>
    </submittedName>
</protein>
<accession>A0A0U5GA50</accession>
<name>A0A0U5GA50_ASPCI</name>
<proteinExistence type="predicted"/>
<organism evidence="1 2">
    <name type="scientific">Aspergillus calidoustus</name>
    <dbReference type="NCBI Taxonomy" id="454130"/>
    <lineage>
        <taxon>Eukaryota</taxon>
        <taxon>Fungi</taxon>
        <taxon>Dikarya</taxon>
        <taxon>Ascomycota</taxon>
        <taxon>Pezizomycotina</taxon>
        <taxon>Eurotiomycetes</taxon>
        <taxon>Eurotiomycetidae</taxon>
        <taxon>Eurotiales</taxon>
        <taxon>Aspergillaceae</taxon>
        <taxon>Aspergillus</taxon>
        <taxon>Aspergillus subgen. Nidulantes</taxon>
    </lineage>
</organism>
<keyword evidence="2" id="KW-1185">Reference proteome</keyword>
<dbReference type="Proteomes" id="UP000054771">
    <property type="component" value="Unassembled WGS sequence"/>
</dbReference>
<reference evidence="2" key="1">
    <citation type="journal article" date="2016" name="Genome Announc.">
        <title>Draft genome sequences of fungus Aspergillus calidoustus.</title>
        <authorList>
            <person name="Horn F."/>
            <person name="Linde J."/>
            <person name="Mattern D.J."/>
            <person name="Walther G."/>
            <person name="Guthke R."/>
            <person name="Scherlach K."/>
            <person name="Martin K."/>
            <person name="Brakhage A.A."/>
            <person name="Petzke L."/>
            <person name="Valiante V."/>
        </authorList>
    </citation>
    <scope>NUCLEOTIDE SEQUENCE [LARGE SCALE GENOMIC DNA]</scope>
    <source>
        <strain evidence="2">SF006504</strain>
    </source>
</reference>
<dbReference type="AlphaFoldDB" id="A0A0U5GA50"/>
<evidence type="ECO:0000313" key="2">
    <source>
        <dbReference type="Proteomes" id="UP000054771"/>
    </source>
</evidence>
<dbReference type="EMBL" id="CDMC01000010">
    <property type="protein sequence ID" value="CEL08151.1"/>
    <property type="molecule type" value="Genomic_DNA"/>
</dbReference>